<gene>
    <name evidence="4" type="ORF">SAMN04489732_10414</name>
</gene>
<keyword evidence="2" id="KW-0560">Oxidoreductase</keyword>
<dbReference type="AlphaFoldDB" id="A0A1H8VF61"/>
<evidence type="ECO:0000256" key="2">
    <source>
        <dbReference type="ARBA" id="ARBA00023002"/>
    </source>
</evidence>
<evidence type="ECO:0000256" key="1">
    <source>
        <dbReference type="ARBA" id="ARBA00009986"/>
    </source>
</evidence>
<accession>A0A1H8VF61</accession>
<comment type="similarity">
    <text evidence="1">Belongs to the aldehyde dehydrogenase family.</text>
</comment>
<proteinExistence type="inferred from homology"/>
<dbReference type="GO" id="GO:0016620">
    <property type="term" value="F:oxidoreductase activity, acting on the aldehyde or oxo group of donors, NAD or NADP as acceptor"/>
    <property type="evidence" value="ECO:0007669"/>
    <property type="project" value="InterPro"/>
</dbReference>
<dbReference type="Proteomes" id="UP000198582">
    <property type="component" value="Unassembled WGS sequence"/>
</dbReference>
<dbReference type="Gene3D" id="3.40.605.10">
    <property type="entry name" value="Aldehyde Dehydrogenase, Chain A, domain 1"/>
    <property type="match status" value="1"/>
</dbReference>
<protein>
    <submittedName>
        <fullName evidence="4">Acyl-CoA reductase</fullName>
    </submittedName>
</protein>
<organism evidence="4 5">
    <name type="scientific">Amycolatopsis saalfeldensis</name>
    <dbReference type="NCBI Taxonomy" id="394193"/>
    <lineage>
        <taxon>Bacteria</taxon>
        <taxon>Bacillati</taxon>
        <taxon>Actinomycetota</taxon>
        <taxon>Actinomycetes</taxon>
        <taxon>Pseudonocardiales</taxon>
        <taxon>Pseudonocardiaceae</taxon>
        <taxon>Amycolatopsis</taxon>
    </lineage>
</organism>
<sequence>MKLSATNGGGTVALNWIDGRWADSPDHDESVDPATGEPIGTFARATRADVERAIAAAKHAFRATAWRTDRRLRAKVLNAMADRIEERRDELISLLSLDNGKVKAEAALEIDLVPGKLRFNAALALSDFGRAAEVRPGNLSVVLREPLGVAGVITPWNSPVVLTVRSLAPALAAGCTAVVKLPEQTAQVNRLFIEVLTQTEGLPPGVLNMFTSDRDAASALIDSPDVPAISFTGSTATGKAISATGAAHLKRFGLELGGKTPMIVFESADLAGALPVLEKALTTFAGQFCMAGTRLLVHRSVAGEVRAGLEKRLSAVRPGPASDEASDMGPMIDKPNVARVDAMVEAAIAAGARAVVRGGPITEGALAAGAFYRPTLLEVDDPAAAIVQEEVFGPVLTMQAFDTEAEAVALANNSKYGLAASIWTRDVDQPLRVAKELEAGTVWVNHWGVTFDEFEEGGYKESGQGRLNGLASLEDFTEYKHIALRPGSVGQ</sequence>
<evidence type="ECO:0000259" key="3">
    <source>
        <dbReference type="Pfam" id="PF00171"/>
    </source>
</evidence>
<dbReference type="InterPro" id="IPR016162">
    <property type="entry name" value="Ald_DH_N"/>
</dbReference>
<dbReference type="PANTHER" id="PTHR42804:SF1">
    <property type="entry name" value="ALDEHYDE DEHYDROGENASE-RELATED"/>
    <property type="match status" value="1"/>
</dbReference>
<dbReference type="Pfam" id="PF00171">
    <property type="entry name" value="Aldedh"/>
    <property type="match status" value="1"/>
</dbReference>
<evidence type="ECO:0000313" key="5">
    <source>
        <dbReference type="Proteomes" id="UP000198582"/>
    </source>
</evidence>
<dbReference type="FunFam" id="3.40.605.10:FF:000007">
    <property type="entry name" value="NAD/NADP-dependent betaine aldehyde dehydrogenase"/>
    <property type="match status" value="1"/>
</dbReference>
<dbReference type="RefSeq" id="WP_091616387.1">
    <property type="nucleotide sequence ID" value="NZ_FOEF01000004.1"/>
</dbReference>
<dbReference type="PANTHER" id="PTHR42804">
    <property type="entry name" value="ALDEHYDE DEHYDROGENASE"/>
    <property type="match status" value="1"/>
</dbReference>
<dbReference type="EMBL" id="FOEF01000004">
    <property type="protein sequence ID" value="SEP14092.1"/>
    <property type="molecule type" value="Genomic_DNA"/>
</dbReference>
<dbReference type="STRING" id="394193.SAMN04489732_10414"/>
<keyword evidence="5" id="KW-1185">Reference proteome</keyword>
<dbReference type="Gene3D" id="3.40.309.10">
    <property type="entry name" value="Aldehyde Dehydrogenase, Chain A, domain 2"/>
    <property type="match status" value="1"/>
</dbReference>
<dbReference type="SUPFAM" id="SSF53720">
    <property type="entry name" value="ALDH-like"/>
    <property type="match status" value="1"/>
</dbReference>
<feature type="domain" description="Aldehyde dehydrogenase" evidence="3">
    <location>
        <begin position="26"/>
        <end position="482"/>
    </location>
</feature>
<dbReference type="InterPro" id="IPR015590">
    <property type="entry name" value="Aldehyde_DH_dom"/>
</dbReference>
<reference evidence="4 5" key="1">
    <citation type="submission" date="2016-10" db="EMBL/GenBank/DDBJ databases">
        <authorList>
            <person name="de Groot N.N."/>
        </authorList>
    </citation>
    <scope>NUCLEOTIDE SEQUENCE [LARGE SCALE GENOMIC DNA]</scope>
    <source>
        <strain evidence="4 5">DSM 44993</strain>
    </source>
</reference>
<name>A0A1H8VF61_9PSEU</name>
<dbReference type="InterPro" id="IPR016161">
    <property type="entry name" value="Ald_DH/histidinol_DH"/>
</dbReference>
<dbReference type="OrthoDB" id="9802947at2"/>
<evidence type="ECO:0000313" key="4">
    <source>
        <dbReference type="EMBL" id="SEP14092.1"/>
    </source>
</evidence>
<dbReference type="InterPro" id="IPR016163">
    <property type="entry name" value="Ald_DH_C"/>
</dbReference>